<evidence type="ECO:0000313" key="10">
    <source>
        <dbReference type="Proteomes" id="UP000037043"/>
    </source>
</evidence>
<dbReference type="InterPro" id="IPR052378">
    <property type="entry name" value="NosR_regulator"/>
</dbReference>
<dbReference type="SUPFAM" id="SSF54862">
    <property type="entry name" value="4Fe-4S ferredoxins"/>
    <property type="match status" value="1"/>
</dbReference>
<dbReference type="GO" id="GO:0005886">
    <property type="term" value="C:plasma membrane"/>
    <property type="evidence" value="ECO:0007669"/>
    <property type="project" value="UniProtKB-SubCell"/>
</dbReference>
<dbReference type="Proteomes" id="UP000037043">
    <property type="component" value="Unassembled WGS sequence"/>
</dbReference>
<keyword evidence="6 7" id="KW-0472">Membrane</keyword>
<feature type="transmembrane region" description="Helical" evidence="7">
    <location>
        <begin position="21"/>
        <end position="39"/>
    </location>
</feature>
<dbReference type="EMBL" id="LHUR01000015">
    <property type="protein sequence ID" value="KOA20348.1"/>
    <property type="molecule type" value="Genomic_DNA"/>
</dbReference>
<dbReference type="STRING" id="36844.SAMN04488501_1152"/>
<dbReference type="PANTHER" id="PTHR30224">
    <property type="entry name" value="ELECTRON TRANSPORT PROTEIN"/>
    <property type="match status" value="1"/>
</dbReference>
<evidence type="ECO:0000256" key="3">
    <source>
        <dbReference type="ARBA" id="ARBA00022723"/>
    </source>
</evidence>
<keyword evidence="4" id="KW-0408">Iron</keyword>
<dbReference type="PROSITE" id="PS00198">
    <property type="entry name" value="4FE4S_FER_1"/>
    <property type="match status" value="1"/>
</dbReference>
<comment type="subcellular location">
    <subcellularLocation>
        <location evidence="1">Cell membrane</location>
    </subcellularLocation>
</comment>
<dbReference type="RefSeq" id="WP_052220748.1">
    <property type="nucleotide sequence ID" value="NZ_LHUR01000015.1"/>
</dbReference>
<keyword evidence="10" id="KW-1185">Reference proteome</keyword>
<evidence type="ECO:0000256" key="5">
    <source>
        <dbReference type="ARBA" id="ARBA00023014"/>
    </source>
</evidence>
<dbReference type="PATRIC" id="fig|1121318.3.peg.1176"/>
<comment type="caution">
    <text evidence="9">The sequence shown here is derived from an EMBL/GenBank/DDBJ whole genome shotgun (WGS) entry which is preliminary data.</text>
</comment>
<keyword evidence="2" id="KW-1003">Cell membrane</keyword>
<keyword evidence="5" id="KW-0411">Iron-sulfur</keyword>
<sequence length="290" mass="32641">MDANVKTQSNTSIKIKKKKTWIRSSIQIFFFLLVLAISLNKTLVEGGISIPLLSTASLHAICPFGGVVSIYQFFTAGTFVQKIHESSFILMTIGIILAIGFGPLICGWVCPFGTFQELLGKIGKKIFKNRYNNMIPSKIDKYLRYIRYIILILVVYNTATTAKLMFQNIDPYYALFNFWTNEVAVTAYVILAATILLSLIIERPWCKYACPYGAFLGIFNLFRIFKIKRKASTCVNCKACDRFCPMNIKVSETNVIKNHQCISCMKCTSESACPINDTVNFRVGGADNEN</sequence>
<dbReference type="AlphaFoldDB" id="A0A0L6ZC31"/>
<evidence type="ECO:0000256" key="1">
    <source>
        <dbReference type="ARBA" id="ARBA00004236"/>
    </source>
</evidence>
<evidence type="ECO:0000256" key="6">
    <source>
        <dbReference type="ARBA" id="ARBA00023136"/>
    </source>
</evidence>
<dbReference type="GO" id="GO:0046872">
    <property type="term" value="F:metal ion binding"/>
    <property type="evidence" value="ECO:0007669"/>
    <property type="project" value="UniProtKB-KW"/>
</dbReference>
<keyword evidence="3" id="KW-0479">Metal-binding</keyword>
<reference evidence="10" key="1">
    <citation type="submission" date="2015-08" db="EMBL/GenBank/DDBJ databases">
        <title>Genome sequence of the strict anaerobe Clostridium homopropionicum LuHBu1 (DSM 5847T).</title>
        <authorList>
            <person name="Poehlein A."/>
            <person name="Beck M."/>
            <person name="Schiel-Bengelsdorf B."/>
            <person name="Bengelsdorf F.R."/>
            <person name="Daniel R."/>
            <person name="Duerre P."/>
        </authorList>
    </citation>
    <scope>NUCLEOTIDE SEQUENCE [LARGE SCALE GENOMIC DNA]</scope>
    <source>
        <strain evidence="10">DSM 5847</strain>
    </source>
</reference>
<evidence type="ECO:0000256" key="2">
    <source>
        <dbReference type="ARBA" id="ARBA00022475"/>
    </source>
</evidence>
<accession>A0A0L6ZC31</accession>
<dbReference type="GO" id="GO:0051536">
    <property type="term" value="F:iron-sulfur cluster binding"/>
    <property type="evidence" value="ECO:0007669"/>
    <property type="project" value="UniProtKB-KW"/>
</dbReference>
<dbReference type="InterPro" id="IPR017900">
    <property type="entry name" value="4Fe4S_Fe_S_CS"/>
</dbReference>
<organism evidence="9 10">
    <name type="scientific">Clostridium homopropionicum DSM 5847</name>
    <dbReference type="NCBI Taxonomy" id="1121318"/>
    <lineage>
        <taxon>Bacteria</taxon>
        <taxon>Bacillati</taxon>
        <taxon>Bacillota</taxon>
        <taxon>Clostridia</taxon>
        <taxon>Eubacteriales</taxon>
        <taxon>Clostridiaceae</taxon>
        <taxon>Clostridium</taxon>
    </lineage>
</organism>
<dbReference type="PANTHER" id="PTHR30224:SF4">
    <property type="entry name" value="ELECTRON TRANSPORT PROTEIN YCCM-RELATED"/>
    <property type="match status" value="1"/>
</dbReference>
<feature type="domain" description="4Fe-4S ferredoxin-type" evidence="8">
    <location>
        <begin position="225"/>
        <end position="254"/>
    </location>
</feature>
<name>A0A0L6ZC31_9CLOT</name>
<dbReference type="InterPro" id="IPR017896">
    <property type="entry name" value="4Fe4S_Fe-S-bd"/>
</dbReference>
<evidence type="ECO:0000259" key="8">
    <source>
        <dbReference type="PROSITE" id="PS51379"/>
    </source>
</evidence>
<evidence type="ECO:0000256" key="7">
    <source>
        <dbReference type="SAM" id="Phobius"/>
    </source>
</evidence>
<feature type="transmembrane region" description="Helical" evidence="7">
    <location>
        <begin position="208"/>
        <end position="225"/>
    </location>
</feature>
<keyword evidence="7" id="KW-1133">Transmembrane helix</keyword>
<evidence type="ECO:0000313" key="9">
    <source>
        <dbReference type="EMBL" id="KOA20348.1"/>
    </source>
</evidence>
<feature type="transmembrane region" description="Helical" evidence="7">
    <location>
        <begin position="88"/>
        <end position="115"/>
    </location>
</feature>
<dbReference type="PROSITE" id="PS51379">
    <property type="entry name" value="4FE4S_FER_2"/>
    <property type="match status" value="1"/>
</dbReference>
<keyword evidence="7" id="KW-0812">Transmembrane</keyword>
<dbReference type="Pfam" id="PF12801">
    <property type="entry name" value="Fer4_5"/>
    <property type="match status" value="2"/>
</dbReference>
<feature type="transmembrane region" description="Helical" evidence="7">
    <location>
        <begin position="178"/>
        <end position="201"/>
    </location>
</feature>
<proteinExistence type="predicted"/>
<gene>
    <name evidence="9" type="primary">yccM_1</name>
    <name evidence="9" type="ORF">CLHOM_11670</name>
</gene>
<feature type="transmembrane region" description="Helical" evidence="7">
    <location>
        <begin position="145"/>
        <end position="166"/>
    </location>
</feature>
<protein>
    <submittedName>
        <fullName evidence="9">Putative electron transport protein YccM</fullName>
    </submittedName>
</protein>
<evidence type="ECO:0000256" key="4">
    <source>
        <dbReference type="ARBA" id="ARBA00023004"/>
    </source>
</evidence>